<protein>
    <submittedName>
        <fullName evidence="5">Thiamine phosphate synthase</fullName>
    </submittedName>
</protein>
<sequence length="204" mass="22015">MTTNSTAETAIPLDLSLYLVTGENPVETVRRARHATCIQVRSKPISARDLHALAEEIARTALPHQKILIDDRVDVALALRARGVRIDGVHIGQDDLPVTDARRLLGEHAIIGLTTGTRKLVERANTVAHLIDYIGAGPFRPSPTKASNRPPLGIEGLRELAELSKVPVVAIGDIWPQDCPSIRKTGVAGVAMARAFVENPELQA</sequence>
<dbReference type="SUPFAM" id="SSF51391">
    <property type="entry name" value="Thiamin phosphate synthase"/>
    <property type="match status" value="1"/>
</dbReference>
<dbReference type="GO" id="GO:0005737">
    <property type="term" value="C:cytoplasm"/>
    <property type="evidence" value="ECO:0007669"/>
    <property type="project" value="TreeGrafter"/>
</dbReference>
<accession>A0A2A8D5U4</accession>
<evidence type="ECO:0000256" key="3">
    <source>
        <dbReference type="ARBA" id="ARBA00022977"/>
    </source>
</evidence>
<dbReference type="GO" id="GO:0004789">
    <property type="term" value="F:thiamine-phosphate diphosphorylase activity"/>
    <property type="evidence" value="ECO:0007669"/>
    <property type="project" value="TreeGrafter"/>
</dbReference>
<dbReference type="GO" id="GO:0009228">
    <property type="term" value="P:thiamine biosynthetic process"/>
    <property type="evidence" value="ECO:0007669"/>
    <property type="project" value="UniProtKB-KW"/>
</dbReference>
<evidence type="ECO:0000256" key="2">
    <source>
        <dbReference type="ARBA" id="ARBA00004948"/>
    </source>
</evidence>
<evidence type="ECO:0000313" key="5">
    <source>
        <dbReference type="EMBL" id="PEN16157.1"/>
    </source>
</evidence>
<dbReference type="RefSeq" id="WP_098042587.1">
    <property type="nucleotide sequence ID" value="NZ_JAOVAQ010000013.1"/>
</dbReference>
<evidence type="ECO:0000256" key="1">
    <source>
        <dbReference type="ARBA" id="ARBA00003814"/>
    </source>
</evidence>
<feature type="domain" description="Thiamine phosphate synthase/TenI" evidence="4">
    <location>
        <begin position="17"/>
        <end position="195"/>
    </location>
</feature>
<dbReference type="InterPro" id="IPR022998">
    <property type="entry name" value="ThiamineP_synth_TenI"/>
</dbReference>
<dbReference type="EMBL" id="PDEV01000002">
    <property type="protein sequence ID" value="PEN16157.1"/>
    <property type="molecule type" value="Genomic_DNA"/>
</dbReference>
<proteinExistence type="predicted"/>
<evidence type="ECO:0000313" key="6">
    <source>
        <dbReference type="Proteomes" id="UP000219947"/>
    </source>
</evidence>
<organism evidence="5 6">
    <name type="scientific">Rothia dentocariosa</name>
    <dbReference type="NCBI Taxonomy" id="2047"/>
    <lineage>
        <taxon>Bacteria</taxon>
        <taxon>Bacillati</taxon>
        <taxon>Actinomycetota</taxon>
        <taxon>Actinomycetes</taxon>
        <taxon>Micrococcales</taxon>
        <taxon>Micrococcaceae</taxon>
        <taxon>Rothia</taxon>
    </lineage>
</organism>
<comment type="pathway">
    <text evidence="2">Cofactor biosynthesis; thiamine diphosphate biosynthesis.</text>
</comment>
<dbReference type="Gene3D" id="3.20.20.70">
    <property type="entry name" value="Aldolase class I"/>
    <property type="match status" value="1"/>
</dbReference>
<dbReference type="Pfam" id="PF02581">
    <property type="entry name" value="TMP-TENI"/>
    <property type="match status" value="1"/>
</dbReference>
<dbReference type="CDD" id="cd00564">
    <property type="entry name" value="TMP_TenI"/>
    <property type="match status" value="1"/>
</dbReference>
<dbReference type="NCBIfam" id="NF000740">
    <property type="entry name" value="PRK00043.3-4"/>
    <property type="match status" value="1"/>
</dbReference>
<name>A0A2A8D5U4_9MICC</name>
<reference evidence="5" key="1">
    <citation type="submission" date="2017-10" db="EMBL/GenBank/DDBJ databases">
        <title>Kefir isolates.</title>
        <authorList>
            <person name="Kim Y."/>
            <person name="Blasche S."/>
        </authorList>
    </citation>
    <scope>NUCLEOTIDE SEQUENCE [LARGE SCALE GENOMIC DNA]</scope>
    <source>
        <strain evidence="5">OG2-2</strain>
    </source>
</reference>
<evidence type="ECO:0000259" key="4">
    <source>
        <dbReference type="Pfam" id="PF02581"/>
    </source>
</evidence>
<gene>
    <name evidence="5" type="ORF">CRM92_05525</name>
</gene>
<keyword evidence="3" id="KW-0784">Thiamine biosynthesis</keyword>
<dbReference type="PANTHER" id="PTHR20857">
    <property type="entry name" value="THIAMINE-PHOSPHATE PYROPHOSPHORYLASE"/>
    <property type="match status" value="1"/>
</dbReference>
<comment type="function">
    <text evidence="1">Condenses 4-methyl-5-(beta-hydroxyethyl)thiazole monophosphate (THZ-P) and 2-methyl-4-amino-5-hydroxymethyl pyrimidine pyrophosphate (HMP-PP) to form thiamine monophosphate (TMP).</text>
</comment>
<dbReference type="InterPro" id="IPR013785">
    <property type="entry name" value="Aldolase_TIM"/>
</dbReference>
<keyword evidence="6" id="KW-1185">Reference proteome</keyword>
<dbReference type="PANTHER" id="PTHR20857:SF15">
    <property type="entry name" value="THIAMINE-PHOSPHATE SYNTHASE"/>
    <property type="match status" value="1"/>
</dbReference>
<comment type="caution">
    <text evidence="5">The sequence shown here is derived from an EMBL/GenBank/DDBJ whole genome shotgun (WGS) entry which is preliminary data.</text>
</comment>
<dbReference type="AlphaFoldDB" id="A0A2A8D5U4"/>
<dbReference type="Proteomes" id="UP000219947">
    <property type="component" value="Unassembled WGS sequence"/>
</dbReference>
<dbReference type="InterPro" id="IPR036206">
    <property type="entry name" value="ThiamineP_synth_sf"/>
</dbReference>